<dbReference type="Proteomes" id="UP000279470">
    <property type="component" value="Unassembled WGS sequence"/>
</dbReference>
<evidence type="ECO:0000256" key="6">
    <source>
        <dbReference type="ARBA" id="ARBA00023315"/>
    </source>
</evidence>
<feature type="transmembrane region" description="Helical" evidence="7">
    <location>
        <begin position="9"/>
        <end position="26"/>
    </location>
</feature>
<dbReference type="PANTHER" id="PTHR30606:SF9">
    <property type="entry name" value="LIPID A BIOSYNTHESIS LAUROYLTRANSFERASE"/>
    <property type="match status" value="1"/>
</dbReference>
<dbReference type="PANTHER" id="PTHR30606">
    <property type="entry name" value="LIPID A BIOSYNTHESIS LAUROYL ACYLTRANSFERASE"/>
    <property type="match status" value="1"/>
</dbReference>
<comment type="caution">
    <text evidence="8">The sequence shown here is derived from an EMBL/GenBank/DDBJ whole genome shotgun (WGS) entry which is preliminary data.</text>
</comment>
<accession>A0A3R9XSX4</accession>
<protein>
    <recommendedName>
        <fullName evidence="10">Lipid A biosynthesis acyltransferase</fullName>
    </recommendedName>
</protein>
<evidence type="ECO:0000256" key="1">
    <source>
        <dbReference type="ARBA" id="ARBA00004533"/>
    </source>
</evidence>
<dbReference type="CDD" id="cd07984">
    <property type="entry name" value="LPLAT_LABLAT-like"/>
    <property type="match status" value="1"/>
</dbReference>
<evidence type="ECO:0000256" key="4">
    <source>
        <dbReference type="ARBA" id="ARBA00022679"/>
    </source>
</evidence>
<comment type="subcellular location">
    <subcellularLocation>
        <location evidence="1">Cell inner membrane</location>
    </subcellularLocation>
</comment>
<name>A0A3R9XSX4_9RICK</name>
<evidence type="ECO:0008006" key="10">
    <source>
        <dbReference type="Google" id="ProtNLM"/>
    </source>
</evidence>
<keyword evidence="4" id="KW-0808">Transferase</keyword>
<dbReference type="Pfam" id="PF03279">
    <property type="entry name" value="Lip_A_acyltrans"/>
    <property type="match status" value="1"/>
</dbReference>
<evidence type="ECO:0000256" key="2">
    <source>
        <dbReference type="ARBA" id="ARBA00022475"/>
    </source>
</evidence>
<dbReference type="EMBL" id="RXFM01000002">
    <property type="protein sequence ID" value="RST72457.1"/>
    <property type="molecule type" value="Genomic_DNA"/>
</dbReference>
<keyword evidence="5 7" id="KW-0472">Membrane</keyword>
<evidence type="ECO:0000256" key="3">
    <source>
        <dbReference type="ARBA" id="ARBA00022519"/>
    </source>
</evidence>
<dbReference type="GO" id="GO:0016746">
    <property type="term" value="F:acyltransferase activity"/>
    <property type="evidence" value="ECO:0007669"/>
    <property type="project" value="UniProtKB-KW"/>
</dbReference>
<dbReference type="OrthoDB" id="9801955at2"/>
<keyword evidence="3" id="KW-0997">Cell inner membrane</keyword>
<keyword evidence="6" id="KW-0012">Acyltransferase</keyword>
<dbReference type="InterPro" id="IPR004960">
    <property type="entry name" value="LipA_acyltrans"/>
</dbReference>
<keyword evidence="2" id="KW-1003">Cell membrane</keyword>
<keyword evidence="7" id="KW-1133">Transmembrane helix</keyword>
<proteinExistence type="predicted"/>
<evidence type="ECO:0000313" key="8">
    <source>
        <dbReference type="EMBL" id="RST72457.1"/>
    </source>
</evidence>
<reference evidence="9" key="1">
    <citation type="submission" date="2018-11" db="EMBL/GenBank/DDBJ databases">
        <title>Phylogenetic, genomic, and biogeographic characterization of a novel and ubiquitous marine invertebrate-associated Rickettsiales parasite, Candidatus Marinoinvertebrata rohwerii, gen. nov., sp. nov.</title>
        <authorList>
            <person name="Klinges J.G."/>
            <person name="Rosales S.M."/>
            <person name="Mcminds R."/>
            <person name="Shaver E.C."/>
            <person name="Shantz A."/>
            <person name="Peters E.C."/>
            <person name="Burkepile D.E."/>
            <person name="Silliman B.R."/>
            <person name="Vega Thurber R.L."/>
        </authorList>
    </citation>
    <scope>NUCLEOTIDE SEQUENCE [LARGE SCALE GENOMIC DNA]</scope>
    <source>
        <strain evidence="9">a_cerv_44</strain>
    </source>
</reference>
<keyword evidence="7" id="KW-0812">Transmembrane</keyword>
<dbReference type="RefSeq" id="WP_126044162.1">
    <property type="nucleotide sequence ID" value="NZ_RXFM01000002.1"/>
</dbReference>
<sequence length="287" mass="33735">MKLHYHIKRILYLIEAFIVYFFYYIFRILKIELASKVAGNLVILLSKFFKENTLAKQNIKMCLPDTTLNCRERIIKNTWKHFGSIIGELPHWNSMNKTVFFSRVSIINKKYFPRSKAIIVSGHIGNWELIGRIAKEYDTKLNLVYRPSNNPYINKLINKIRSENNINLIPKGIFGVKMILKAINNNEIVGIMIDQKISDGINVKFFNKNAMTTALPANIALKYNIPIIAAYIVKVGEVKYKATFCKPLDINTSDTKHTIMRKINQILEKWIKQHPEQWFWFHNRWKK</sequence>
<organism evidence="8 9">
    <name type="scientific">Candidatus Aquarickettsia rohweri</name>
    <dbReference type="NCBI Taxonomy" id="2602574"/>
    <lineage>
        <taxon>Bacteria</taxon>
        <taxon>Pseudomonadati</taxon>
        <taxon>Pseudomonadota</taxon>
        <taxon>Alphaproteobacteria</taxon>
        <taxon>Rickettsiales</taxon>
        <taxon>Candidatus Midichloriaceae</taxon>
        <taxon>Candidatus Aquarickettsia</taxon>
    </lineage>
</organism>
<gene>
    <name evidence="8" type="ORF">EIC27_00235</name>
</gene>
<evidence type="ECO:0000256" key="5">
    <source>
        <dbReference type="ARBA" id="ARBA00023136"/>
    </source>
</evidence>
<evidence type="ECO:0000313" key="9">
    <source>
        <dbReference type="Proteomes" id="UP000279470"/>
    </source>
</evidence>
<keyword evidence="9" id="KW-1185">Reference proteome</keyword>
<dbReference type="GO" id="GO:0009247">
    <property type="term" value="P:glycolipid biosynthetic process"/>
    <property type="evidence" value="ECO:0007669"/>
    <property type="project" value="UniProtKB-ARBA"/>
</dbReference>
<dbReference type="AlphaFoldDB" id="A0A3R9XSX4"/>
<evidence type="ECO:0000256" key="7">
    <source>
        <dbReference type="SAM" id="Phobius"/>
    </source>
</evidence>
<dbReference type="GO" id="GO:0005886">
    <property type="term" value="C:plasma membrane"/>
    <property type="evidence" value="ECO:0007669"/>
    <property type="project" value="UniProtKB-SubCell"/>
</dbReference>